<evidence type="ECO:0000256" key="2">
    <source>
        <dbReference type="ARBA" id="ARBA00022692"/>
    </source>
</evidence>
<dbReference type="PANTHER" id="PTHR21706:SF15">
    <property type="entry name" value="TRANSMEMBRANE PROTEIN 65"/>
    <property type="match status" value="1"/>
</dbReference>
<feature type="transmembrane region" description="Helical" evidence="6">
    <location>
        <begin position="183"/>
        <end position="202"/>
    </location>
</feature>
<feature type="transmembrane region" description="Helical" evidence="6">
    <location>
        <begin position="247"/>
        <end position="267"/>
    </location>
</feature>
<evidence type="ECO:0000313" key="8">
    <source>
        <dbReference type="Proteomes" id="UP000095300"/>
    </source>
</evidence>
<feature type="compositionally biased region" description="Low complexity" evidence="5">
    <location>
        <begin position="51"/>
        <end position="69"/>
    </location>
</feature>
<evidence type="ECO:0000256" key="5">
    <source>
        <dbReference type="SAM" id="MobiDB-lite"/>
    </source>
</evidence>
<dbReference type="PANTHER" id="PTHR21706">
    <property type="entry name" value="TRANSMEMBRANE PROTEIN 65"/>
    <property type="match status" value="1"/>
</dbReference>
<keyword evidence="2 6" id="KW-0812">Transmembrane</keyword>
<sequence>MHKSQRVLSHLGRTLLRQQQFNLTVQQQQQQSLLTLACCSPTSDSSIAMRNSNSHNNHNKNQNNNSHRLSSSSSLLLLSSSNPAAKYYSKFTAARESLPLGSHPLCEERALDLISNLKETELAAIKLALQKYEAKKQKEGFEAEKAVSPSSSDLWKIFMVNAVPFVAFGFLDNFTMIIAGDYIEYIFGTFMCISTMAAAGLGNTISDVLGIGSAYYVERGCEILGLRPPDLTPVQLEMKSSRRAANYGRIIGITVGCLVGMFPLLFMDRKAIEDERKEEEERKKLEQKQLETTVNAIP</sequence>
<gene>
    <name evidence="7" type="primary">106081392</name>
</gene>
<dbReference type="InterPro" id="IPR019537">
    <property type="entry name" value="TMEM65"/>
</dbReference>
<evidence type="ECO:0000256" key="6">
    <source>
        <dbReference type="SAM" id="Phobius"/>
    </source>
</evidence>
<name>A0A1I8NWW6_STOCA</name>
<protein>
    <recommendedName>
        <fullName evidence="9">Transmembrane protein 65</fullName>
    </recommendedName>
</protein>
<feature type="region of interest" description="Disordered" evidence="5">
    <location>
        <begin position="47"/>
        <end position="69"/>
    </location>
</feature>
<keyword evidence="3 6" id="KW-1133">Transmembrane helix</keyword>
<feature type="region of interest" description="Disordered" evidence="5">
    <location>
        <begin position="278"/>
        <end position="298"/>
    </location>
</feature>
<evidence type="ECO:0000256" key="3">
    <source>
        <dbReference type="ARBA" id="ARBA00022989"/>
    </source>
</evidence>
<dbReference type="GO" id="GO:0016020">
    <property type="term" value="C:membrane"/>
    <property type="evidence" value="ECO:0007669"/>
    <property type="project" value="UniProtKB-SubCell"/>
</dbReference>
<reference evidence="7" key="1">
    <citation type="submission" date="2020-05" db="UniProtKB">
        <authorList>
            <consortium name="EnsemblMetazoa"/>
        </authorList>
    </citation>
    <scope>IDENTIFICATION</scope>
    <source>
        <strain evidence="7">USDA</strain>
    </source>
</reference>
<dbReference type="AlphaFoldDB" id="A0A1I8NWW6"/>
<evidence type="ECO:0008006" key="9">
    <source>
        <dbReference type="Google" id="ProtNLM"/>
    </source>
</evidence>
<dbReference type="EnsemblMetazoa" id="SCAU002750-RA">
    <property type="protein sequence ID" value="SCAU002750-PA"/>
    <property type="gene ID" value="SCAU002750"/>
</dbReference>
<evidence type="ECO:0000313" key="7">
    <source>
        <dbReference type="EnsemblMetazoa" id="SCAU002750-PA"/>
    </source>
</evidence>
<dbReference type="Proteomes" id="UP000095300">
    <property type="component" value="Unassembled WGS sequence"/>
</dbReference>
<dbReference type="VEuPathDB" id="VectorBase:SCAU002750"/>
<accession>A0A1I8NWW6</accession>
<keyword evidence="4 6" id="KW-0472">Membrane</keyword>
<feature type="transmembrane region" description="Helical" evidence="6">
    <location>
        <begin position="154"/>
        <end position="171"/>
    </location>
</feature>
<dbReference type="OrthoDB" id="430821at2759"/>
<dbReference type="GO" id="GO:0005739">
    <property type="term" value="C:mitochondrion"/>
    <property type="evidence" value="ECO:0007669"/>
    <property type="project" value="TreeGrafter"/>
</dbReference>
<organism evidence="7 8">
    <name type="scientific">Stomoxys calcitrans</name>
    <name type="common">Stable fly</name>
    <name type="synonym">Conops calcitrans</name>
    <dbReference type="NCBI Taxonomy" id="35570"/>
    <lineage>
        <taxon>Eukaryota</taxon>
        <taxon>Metazoa</taxon>
        <taxon>Ecdysozoa</taxon>
        <taxon>Arthropoda</taxon>
        <taxon>Hexapoda</taxon>
        <taxon>Insecta</taxon>
        <taxon>Pterygota</taxon>
        <taxon>Neoptera</taxon>
        <taxon>Endopterygota</taxon>
        <taxon>Diptera</taxon>
        <taxon>Brachycera</taxon>
        <taxon>Muscomorpha</taxon>
        <taxon>Muscoidea</taxon>
        <taxon>Muscidae</taxon>
        <taxon>Stomoxys</taxon>
    </lineage>
</organism>
<evidence type="ECO:0000256" key="4">
    <source>
        <dbReference type="ARBA" id="ARBA00023136"/>
    </source>
</evidence>
<feature type="compositionally biased region" description="Basic and acidic residues" evidence="5">
    <location>
        <begin position="278"/>
        <end position="289"/>
    </location>
</feature>
<proteinExistence type="predicted"/>
<evidence type="ECO:0000256" key="1">
    <source>
        <dbReference type="ARBA" id="ARBA00004141"/>
    </source>
</evidence>
<keyword evidence="8" id="KW-1185">Reference proteome</keyword>
<comment type="subcellular location">
    <subcellularLocation>
        <location evidence="1">Membrane</location>
        <topology evidence="1">Multi-pass membrane protein</topology>
    </subcellularLocation>
</comment>
<dbReference type="Pfam" id="PF10507">
    <property type="entry name" value="TMEM65"/>
    <property type="match status" value="1"/>
</dbReference>